<gene>
    <name evidence="1" type="ORF">VCUG_01599</name>
</gene>
<protein>
    <submittedName>
        <fullName evidence="1">Uncharacterized protein</fullName>
    </submittedName>
</protein>
<keyword evidence="2" id="KW-1185">Reference proteome</keyword>
<proteinExistence type="predicted"/>
<evidence type="ECO:0000313" key="1">
    <source>
        <dbReference type="EMBL" id="ELA46901.1"/>
    </source>
</evidence>
<evidence type="ECO:0000313" key="2">
    <source>
        <dbReference type="Proteomes" id="UP000011081"/>
    </source>
</evidence>
<dbReference type="GeneID" id="19879475"/>
<dbReference type="Proteomes" id="UP000011081">
    <property type="component" value="Unassembled WGS sequence"/>
</dbReference>
<dbReference type="RefSeq" id="XP_008074617.1">
    <property type="nucleotide sequence ID" value="XM_008076426.1"/>
</dbReference>
<sequence length="116" mass="13559">MRCKTTKLSNRFLIADKNLFFPFFTKIYFCVPHHKYPVNSTQHSNPPLLIQPCSYAPATKQNMLHAIVVSIKFVYHFYTKQILQGLSQLTVHFVATYSARSMIILKIRSFCRATYH</sequence>
<dbReference type="EMBL" id="GL877429">
    <property type="protein sequence ID" value="ELA46901.1"/>
    <property type="molecule type" value="Genomic_DNA"/>
</dbReference>
<dbReference type="HOGENOM" id="CLU_2098672_0_0_1"/>
<organism evidence="1 2">
    <name type="scientific">Vavraia culicis (isolate floridensis)</name>
    <name type="common">Microsporidian parasite</name>
    <dbReference type="NCBI Taxonomy" id="948595"/>
    <lineage>
        <taxon>Eukaryota</taxon>
        <taxon>Fungi</taxon>
        <taxon>Fungi incertae sedis</taxon>
        <taxon>Microsporidia</taxon>
        <taxon>Pleistophoridae</taxon>
        <taxon>Vavraia</taxon>
    </lineage>
</organism>
<name>L2GTC7_VAVCU</name>
<accession>L2GTC7</accession>
<dbReference type="VEuPathDB" id="MicrosporidiaDB:VCUG_01599"/>
<dbReference type="InParanoid" id="L2GTC7"/>
<dbReference type="AlphaFoldDB" id="L2GTC7"/>
<reference evidence="2" key="1">
    <citation type="submission" date="2011-03" db="EMBL/GenBank/DDBJ databases">
        <title>The genome sequence of Vavraia culicis strain floridensis.</title>
        <authorList>
            <consortium name="The Broad Institute Genome Sequencing Platform"/>
            <person name="Cuomo C."/>
            <person name="Becnel J."/>
            <person name="Sanscrainte N."/>
            <person name="Young S.K."/>
            <person name="Zeng Q."/>
            <person name="Gargeya S."/>
            <person name="Fitzgerald M."/>
            <person name="Haas B."/>
            <person name="Abouelleil A."/>
            <person name="Alvarado L."/>
            <person name="Arachchi H.M."/>
            <person name="Berlin A."/>
            <person name="Chapman S.B."/>
            <person name="Gearin G."/>
            <person name="Goldberg J."/>
            <person name="Griggs A."/>
            <person name="Gujja S."/>
            <person name="Hansen M."/>
            <person name="Heiman D."/>
            <person name="Howarth C."/>
            <person name="Larimer J."/>
            <person name="Lui A."/>
            <person name="MacDonald P.J.P."/>
            <person name="McCowen C."/>
            <person name="Montmayeur A."/>
            <person name="Murphy C."/>
            <person name="Neiman D."/>
            <person name="Pearson M."/>
            <person name="Priest M."/>
            <person name="Roberts A."/>
            <person name="Saif S."/>
            <person name="Shea T."/>
            <person name="Sisk P."/>
            <person name="Stolte C."/>
            <person name="Sykes S."/>
            <person name="Wortman J."/>
            <person name="Nusbaum C."/>
            <person name="Birren B."/>
        </authorList>
    </citation>
    <scope>NUCLEOTIDE SEQUENCE [LARGE SCALE GENOMIC DNA]</scope>
    <source>
        <strain evidence="2">floridensis</strain>
    </source>
</reference>